<dbReference type="SUPFAM" id="SSF56801">
    <property type="entry name" value="Acetyl-CoA synthetase-like"/>
    <property type="match status" value="1"/>
</dbReference>
<keyword evidence="5" id="KW-0472">Membrane</keyword>
<dbReference type="PROSITE" id="PS00455">
    <property type="entry name" value="AMP_BINDING"/>
    <property type="match status" value="1"/>
</dbReference>
<dbReference type="PANTHER" id="PTHR24096:SF149">
    <property type="entry name" value="AMP-BINDING DOMAIN-CONTAINING PROTEIN-RELATED"/>
    <property type="match status" value="1"/>
</dbReference>
<organism evidence="8 9">
    <name type="scientific">Hypothenemus hampei</name>
    <name type="common">Coffee berry borer</name>
    <dbReference type="NCBI Taxonomy" id="57062"/>
    <lineage>
        <taxon>Eukaryota</taxon>
        <taxon>Metazoa</taxon>
        <taxon>Ecdysozoa</taxon>
        <taxon>Arthropoda</taxon>
        <taxon>Hexapoda</taxon>
        <taxon>Insecta</taxon>
        <taxon>Pterygota</taxon>
        <taxon>Neoptera</taxon>
        <taxon>Endopterygota</taxon>
        <taxon>Coleoptera</taxon>
        <taxon>Polyphaga</taxon>
        <taxon>Cucujiformia</taxon>
        <taxon>Curculionidae</taxon>
        <taxon>Scolytinae</taxon>
        <taxon>Hypothenemus</taxon>
    </lineage>
</organism>
<dbReference type="InterPro" id="IPR020845">
    <property type="entry name" value="AMP-binding_CS"/>
</dbReference>
<dbReference type="Proteomes" id="UP001566132">
    <property type="component" value="Unassembled WGS sequence"/>
</dbReference>
<evidence type="ECO:0000256" key="1">
    <source>
        <dbReference type="ARBA" id="ARBA00004275"/>
    </source>
</evidence>
<comment type="similarity">
    <text evidence="2">Belongs to the ATP-dependent AMP-binding enzyme family.</text>
</comment>
<protein>
    <submittedName>
        <fullName evidence="8">Uncharacterized protein</fullName>
    </submittedName>
</protein>
<evidence type="ECO:0000256" key="2">
    <source>
        <dbReference type="ARBA" id="ARBA00006432"/>
    </source>
</evidence>
<dbReference type="Gene3D" id="3.40.50.12780">
    <property type="entry name" value="N-terminal domain of ligase-like"/>
    <property type="match status" value="1"/>
</dbReference>
<dbReference type="PANTHER" id="PTHR24096">
    <property type="entry name" value="LONG-CHAIN-FATTY-ACID--COA LIGASE"/>
    <property type="match status" value="1"/>
</dbReference>
<name>A0ABD1F7S8_HYPHA</name>
<accession>A0ABD1F7S8</accession>
<proteinExistence type="inferred from homology"/>
<keyword evidence="4" id="KW-0576">Peroxisome</keyword>
<feature type="transmembrane region" description="Helical" evidence="5">
    <location>
        <begin position="72"/>
        <end position="92"/>
    </location>
</feature>
<dbReference type="InterPro" id="IPR045851">
    <property type="entry name" value="AMP-bd_C_sf"/>
</dbReference>
<evidence type="ECO:0000256" key="4">
    <source>
        <dbReference type="ARBA" id="ARBA00023140"/>
    </source>
</evidence>
<evidence type="ECO:0000259" key="6">
    <source>
        <dbReference type="Pfam" id="PF00501"/>
    </source>
</evidence>
<evidence type="ECO:0000259" key="7">
    <source>
        <dbReference type="Pfam" id="PF13193"/>
    </source>
</evidence>
<keyword evidence="5" id="KW-0812">Transmembrane</keyword>
<dbReference type="EMBL" id="JBDJPC010000002">
    <property type="protein sequence ID" value="KAL1513640.1"/>
    <property type="molecule type" value="Genomic_DNA"/>
</dbReference>
<dbReference type="Pfam" id="PF00501">
    <property type="entry name" value="AMP-binding"/>
    <property type="match status" value="1"/>
</dbReference>
<dbReference type="InterPro" id="IPR025110">
    <property type="entry name" value="AMP-bd_C"/>
</dbReference>
<dbReference type="InterPro" id="IPR042099">
    <property type="entry name" value="ANL_N_sf"/>
</dbReference>
<evidence type="ECO:0000256" key="5">
    <source>
        <dbReference type="SAM" id="Phobius"/>
    </source>
</evidence>
<dbReference type="GO" id="GO:0016874">
    <property type="term" value="F:ligase activity"/>
    <property type="evidence" value="ECO:0007669"/>
    <property type="project" value="UniProtKB-KW"/>
</dbReference>
<evidence type="ECO:0000313" key="8">
    <source>
        <dbReference type="EMBL" id="KAL1513640.1"/>
    </source>
</evidence>
<dbReference type="GO" id="GO:0005777">
    <property type="term" value="C:peroxisome"/>
    <property type="evidence" value="ECO:0007669"/>
    <property type="project" value="UniProtKB-SubCell"/>
</dbReference>
<comment type="caution">
    <text evidence="8">The sequence shown here is derived from an EMBL/GenBank/DDBJ whole genome shotgun (WGS) entry which is preliminary data.</text>
</comment>
<gene>
    <name evidence="8" type="ORF">ABEB36_003029</name>
</gene>
<dbReference type="Pfam" id="PF13193">
    <property type="entry name" value="AMP-binding_C"/>
    <property type="match status" value="1"/>
</dbReference>
<evidence type="ECO:0000256" key="3">
    <source>
        <dbReference type="ARBA" id="ARBA00022598"/>
    </source>
</evidence>
<dbReference type="InterPro" id="IPR000873">
    <property type="entry name" value="AMP-dep_synth/lig_dom"/>
</dbReference>
<reference evidence="8 9" key="1">
    <citation type="submission" date="2024-05" db="EMBL/GenBank/DDBJ databases">
        <title>Genetic variation in Jamaican populations of the coffee berry borer (Hypothenemus hampei).</title>
        <authorList>
            <person name="Errbii M."/>
            <person name="Myrie A."/>
        </authorList>
    </citation>
    <scope>NUCLEOTIDE SEQUENCE [LARGE SCALE GENOMIC DNA]</scope>
    <source>
        <strain evidence="8">JA-Hopewell-2020-01-JO</strain>
        <tissue evidence="8">Whole body</tissue>
    </source>
</reference>
<comment type="subcellular location">
    <subcellularLocation>
        <location evidence="1">Peroxisome</location>
    </subcellularLocation>
</comment>
<feature type="domain" description="AMP-binding enzyme C-terminal" evidence="7">
    <location>
        <begin position="438"/>
        <end position="513"/>
    </location>
</feature>
<feature type="domain" description="AMP-dependent synthetase/ligase" evidence="6">
    <location>
        <begin position="23"/>
        <end position="384"/>
    </location>
</feature>
<keyword evidence="9" id="KW-1185">Reference proteome</keyword>
<sequence length="532" mass="60453">MEKLILKGPKIADNVKMGIGEYFWETAEKYGDRTFQIDPLTDKEDTFLEVKTRAVRIAIQLRKMGFKPRDKILIFCDSNIDIMVLVLAALLLGGTVASLPLFELYDSTYVISDIKPQFIFTIDKNVKVVLEAMKSINYEPIIGIFEKSNQYPNMSEMENIISEEENTFKPFKVDIYDAAFILFTSGTTSIPRGVTFSHFSTLAGIVRPPLYDITCPSLVFTELNNISQLWVIGRSIFFGQKIILASKLTAEQCCEAIEKYKVFYLFVYYSRMVDFANLDSSIREKYSLASVKQVYTGGAFVSPKYISKLRSTFKEAVVNQIYGSTELGCSTQWFGSDNEAYENKLDSVGKLSANMELKIVDLETRSILGPNKTGEILIKSPYAMLKFSSGEIFKKIDENGFLLTGDLGYYDEKGYIFILERISELFKYKYIHIKPTLVEEILKNHSAVEEAVFFGIHDDVNYNVLAGYVVLKKKKQATVEELSNFIAENLSDLHRPTGGITFLESLPYTGTGKIMRRELKRKFLAERNALHS</sequence>
<keyword evidence="5" id="KW-1133">Transmembrane helix</keyword>
<dbReference type="AlphaFoldDB" id="A0ABD1F7S8"/>
<dbReference type="Gene3D" id="3.30.300.30">
    <property type="match status" value="1"/>
</dbReference>
<keyword evidence="3" id="KW-0436">Ligase</keyword>
<evidence type="ECO:0000313" key="9">
    <source>
        <dbReference type="Proteomes" id="UP001566132"/>
    </source>
</evidence>